<feature type="signal peptide" evidence="2">
    <location>
        <begin position="1"/>
        <end position="25"/>
    </location>
</feature>
<evidence type="ECO:0000313" key="3">
    <source>
        <dbReference type="EMBL" id="SMX42698.1"/>
    </source>
</evidence>
<evidence type="ECO:0000256" key="1">
    <source>
        <dbReference type="SAM" id="Phobius"/>
    </source>
</evidence>
<keyword evidence="4" id="KW-1185">Reference proteome</keyword>
<dbReference type="RefSeq" id="WP_093967252.1">
    <property type="nucleotide sequence ID" value="NZ_FXYE01000002.1"/>
</dbReference>
<feature type="transmembrane region" description="Helical" evidence="1">
    <location>
        <begin position="209"/>
        <end position="228"/>
    </location>
</feature>
<dbReference type="InterPro" id="IPR022472">
    <property type="entry name" value="VPLPA-CTERM"/>
</dbReference>
<dbReference type="NCBIfam" id="TIGR03370">
    <property type="entry name" value="VPLPA-CTERM"/>
    <property type="match status" value="1"/>
</dbReference>
<dbReference type="Proteomes" id="UP000202922">
    <property type="component" value="Unassembled WGS sequence"/>
</dbReference>
<proteinExistence type="predicted"/>
<reference evidence="4" key="1">
    <citation type="submission" date="2017-05" db="EMBL/GenBank/DDBJ databases">
        <authorList>
            <person name="Rodrigo-Torres L."/>
            <person name="Arahal R. D."/>
            <person name="Lucena T."/>
        </authorList>
    </citation>
    <scope>NUCLEOTIDE SEQUENCE [LARGE SCALE GENOMIC DNA]</scope>
    <source>
        <strain evidence="4">CECT 8621</strain>
    </source>
</reference>
<dbReference type="AlphaFoldDB" id="A0A238KJ30"/>
<gene>
    <name evidence="3" type="ORF">COL8621_02049</name>
</gene>
<protein>
    <recommendedName>
        <fullName evidence="5">VPLPA-CTERM sorting domain-containing protein</fullName>
    </recommendedName>
</protein>
<keyword evidence="1" id="KW-0812">Transmembrane</keyword>
<organism evidence="3 4">
    <name type="scientific">Actibacterium lipolyticum</name>
    <dbReference type="NCBI Taxonomy" id="1524263"/>
    <lineage>
        <taxon>Bacteria</taxon>
        <taxon>Pseudomonadati</taxon>
        <taxon>Pseudomonadota</taxon>
        <taxon>Alphaproteobacteria</taxon>
        <taxon>Rhodobacterales</taxon>
        <taxon>Roseobacteraceae</taxon>
        <taxon>Actibacterium</taxon>
    </lineage>
</organism>
<feature type="chain" id="PRO_5013008934" description="VPLPA-CTERM sorting domain-containing protein" evidence="2">
    <location>
        <begin position="26"/>
        <end position="233"/>
    </location>
</feature>
<keyword evidence="1" id="KW-0472">Membrane</keyword>
<dbReference type="EMBL" id="FXYE01000002">
    <property type="protein sequence ID" value="SMX42698.1"/>
    <property type="molecule type" value="Genomic_DNA"/>
</dbReference>
<keyword evidence="2" id="KW-0732">Signal</keyword>
<name>A0A238KJ30_9RHOB</name>
<evidence type="ECO:0008006" key="5">
    <source>
        <dbReference type="Google" id="ProtNLM"/>
    </source>
</evidence>
<evidence type="ECO:0000256" key="2">
    <source>
        <dbReference type="SAM" id="SignalP"/>
    </source>
</evidence>
<accession>A0A238KJ30</accession>
<evidence type="ECO:0000313" key="4">
    <source>
        <dbReference type="Proteomes" id="UP000202922"/>
    </source>
</evidence>
<keyword evidence="1" id="KW-1133">Transmembrane helix</keyword>
<sequence>MGAYFKTLSAACGAIAGLAISSASAATVSETFDFTAATGHEVGTSLSFTEGDLGLTVNASFYNTPTGTIGEPLVASSDLYVIRQEHYGIYVSYHGDNDHRIDGYYNEVALFEFTEEVTITNITFGSVAHGSTFDMFVGNDGTLEFAGDYSVAQSVSTTVNAEVFGIGASADNVHCVSYNRHGHCSQLGGSYSAFKITSLTVSYEELAPVPLPAGAVLLLGGLGLLGAARRRKG</sequence>